<organism evidence="10 11">
    <name type="scientific">Necator americanus</name>
    <name type="common">Human hookworm</name>
    <dbReference type="NCBI Taxonomy" id="51031"/>
    <lineage>
        <taxon>Eukaryota</taxon>
        <taxon>Metazoa</taxon>
        <taxon>Ecdysozoa</taxon>
        <taxon>Nematoda</taxon>
        <taxon>Chromadorea</taxon>
        <taxon>Rhabditida</taxon>
        <taxon>Rhabditina</taxon>
        <taxon>Rhabditomorpha</taxon>
        <taxon>Strongyloidea</taxon>
        <taxon>Ancylostomatidae</taxon>
        <taxon>Bunostominae</taxon>
        <taxon>Necator</taxon>
    </lineage>
</organism>
<dbReference type="OMA" id="IMACVCQ"/>
<evidence type="ECO:0000256" key="4">
    <source>
        <dbReference type="ARBA" id="ARBA00022448"/>
    </source>
</evidence>
<name>W2T9L2_NECAM</name>
<feature type="transmembrane region" description="Helical" evidence="9">
    <location>
        <begin position="16"/>
        <end position="37"/>
    </location>
</feature>
<evidence type="ECO:0000256" key="9">
    <source>
        <dbReference type="RuleBase" id="RU368035"/>
    </source>
</evidence>
<evidence type="ECO:0000313" key="11">
    <source>
        <dbReference type="Proteomes" id="UP000053676"/>
    </source>
</evidence>
<feature type="transmembrane region" description="Helical" evidence="9">
    <location>
        <begin position="49"/>
        <end position="71"/>
    </location>
</feature>
<keyword evidence="5 9" id="KW-1003">Cell membrane</keyword>
<keyword evidence="4 9" id="KW-0813">Transport</keyword>
<proteinExistence type="inferred from homology"/>
<evidence type="ECO:0000256" key="5">
    <source>
        <dbReference type="ARBA" id="ARBA00022475"/>
    </source>
</evidence>
<feature type="transmembrane region" description="Helical" evidence="9">
    <location>
        <begin position="115"/>
        <end position="135"/>
    </location>
</feature>
<keyword evidence="8 9" id="KW-0472">Membrane</keyword>
<evidence type="ECO:0000256" key="8">
    <source>
        <dbReference type="ARBA" id="ARBA00023136"/>
    </source>
</evidence>
<dbReference type="GeneID" id="25343096"/>
<evidence type="ECO:0000256" key="1">
    <source>
        <dbReference type="ARBA" id="ARBA00000215"/>
    </source>
</evidence>
<sequence>MQLPMLTSELPEGWNLPSFLSVVVQIACIAPVMYAIVHKGCKSVEIPHIKLILFFLIMACVCQLGLVFLWKYTVVIGSRSYSVALYSLLFGLAVVDAISNVLFMPFMAKFHPSYLNAYFVGMGFSSLIPSILALIQGT</sequence>
<comment type="caution">
    <text evidence="9">Lacks conserved residue(s) required for the propagation of feature annotation.</text>
</comment>
<accession>W2T9L2</accession>
<reference evidence="11" key="1">
    <citation type="journal article" date="2014" name="Nat. Genet.">
        <title>Genome of the human hookworm Necator americanus.</title>
        <authorList>
            <person name="Tang Y.T."/>
            <person name="Gao X."/>
            <person name="Rosa B.A."/>
            <person name="Abubucker S."/>
            <person name="Hallsworth-Pepin K."/>
            <person name="Martin J."/>
            <person name="Tyagi R."/>
            <person name="Heizer E."/>
            <person name="Zhang X."/>
            <person name="Bhonagiri-Palsikar V."/>
            <person name="Minx P."/>
            <person name="Warren W.C."/>
            <person name="Wang Q."/>
            <person name="Zhan B."/>
            <person name="Hotez P.J."/>
            <person name="Sternberg P.W."/>
            <person name="Dougall A."/>
            <person name="Gaze S.T."/>
            <person name="Mulvenna J."/>
            <person name="Sotillo J."/>
            <person name="Ranganathan S."/>
            <person name="Rabelo E.M."/>
            <person name="Wilson R.K."/>
            <person name="Felgner P.L."/>
            <person name="Bethony J."/>
            <person name="Hawdon J.M."/>
            <person name="Gasser R.B."/>
            <person name="Loukas A."/>
            <person name="Mitreva M."/>
        </authorList>
    </citation>
    <scope>NUCLEOTIDE SEQUENCE [LARGE SCALE GENOMIC DNA]</scope>
</reference>
<keyword evidence="6 9" id="KW-0812">Transmembrane</keyword>
<comment type="similarity">
    <text evidence="3 9">Belongs to the riboflavin transporter family.</text>
</comment>
<dbReference type="EMBL" id="KI660146">
    <property type="protein sequence ID" value="ETN77886.1"/>
    <property type="molecule type" value="Genomic_DNA"/>
</dbReference>
<protein>
    <recommendedName>
        <fullName evidence="9">Riboflavin transporter</fullName>
    </recommendedName>
</protein>
<dbReference type="PANTHER" id="PTHR12929">
    <property type="entry name" value="SOLUTE CARRIER FAMILY 52"/>
    <property type="match status" value="1"/>
</dbReference>
<evidence type="ECO:0000313" key="10">
    <source>
        <dbReference type="EMBL" id="ETN77886.1"/>
    </source>
</evidence>
<dbReference type="KEGG" id="nai:NECAME_03058"/>
<comment type="subcellular location">
    <subcellularLocation>
        <location evidence="2 9">Cell membrane</location>
        <topology evidence="2 9">Multi-pass membrane protein</topology>
    </subcellularLocation>
</comment>
<dbReference type="Pfam" id="PF06237">
    <property type="entry name" value="SLC52_ribofla_tr"/>
    <property type="match status" value="1"/>
</dbReference>
<dbReference type="Proteomes" id="UP000053676">
    <property type="component" value="Unassembled WGS sequence"/>
</dbReference>
<evidence type="ECO:0000256" key="2">
    <source>
        <dbReference type="ARBA" id="ARBA00004651"/>
    </source>
</evidence>
<dbReference type="GO" id="GO:0005886">
    <property type="term" value="C:plasma membrane"/>
    <property type="evidence" value="ECO:0007669"/>
    <property type="project" value="UniProtKB-SubCell"/>
</dbReference>
<comment type="function">
    <text evidence="9">Plasma membrane transporter mediating the uptake by cells of the water soluble vitamin B2/riboflavin that plays a key role in biochemical oxidation-reduction reactions of the carbohydrate, lipid, and amino acid metabolism.</text>
</comment>
<dbReference type="GO" id="GO:0032217">
    <property type="term" value="F:riboflavin transmembrane transporter activity"/>
    <property type="evidence" value="ECO:0007669"/>
    <property type="project" value="UniProtKB-UniRule"/>
</dbReference>
<evidence type="ECO:0000256" key="7">
    <source>
        <dbReference type="ARBA" id="ARBA00022989"/>
    </source>
</evidence>
<dbReference type="CTD" id="25343096"/>
<dbReference type="InterPro" id="IPR009357">
    <property type="entry name" value="Riboflavin_transptr"/>
</dbReference>
<comment type="catalytic activity">
    <reaction evidence="1 9">
        <text>riboflavin(in) = riboflavin(out)</text>
        <dbReference type="Rhea" id="RHEA:35015"/>
        <dbReference type="ChEBI" id="CHEBI:57986"/>
    </reaction>
</comment>
<dbReference type="OrthoDB" id="9995836at2759"/>
<keyword evidence="7 9" id="KW-1133">Transmembrane helix</keyword>
<gene>
    <name evidence="10" type="ORF">NECAME_03058</name>
</gene>
<keyword evidence="11" id="KW-1185">Reference proteome</keyword>
<dbReference type="AlphaFoldDB" id="W2T9L2"/>
<evidence type="ECO:0000256" key="6">
    <source>
        <dbReference type="ARBA" id="ARBA00022692"/>
    </source>
</evidence>
<evidence type="ECO:0000256" key="3">
    <source>
        <dbReference type="ARBA" id="ARBA00006366"/>
    </source>
</evidence>
<feature type="transmembrane region" description="Helical" evidence="9">
    <location>
        <begin position="83"/>
        <end position="103"/>
    </location>
</feature>
<dbReference type="PANTHER" id="PTHR12929:SF10">
    <property type="entry name" value="RIBOFLAVIN TRANSPORTER"/>
    <property type="match status" value="1"/>
</dbReference>